<reference evidence="1 2" key="1">
    <citation type="journal article" date="2016" name="Nat. Commun.">
        <title>Thousands of microbial genomes shed light on interconnected biogeochemical processes in an aquifer system.</title>
        <authorList>
            <person name="Anantharaman K."/>
            <person name="Brown C.T."/>
            <person name="Hug L.A."/>
            <person name="Sharon I."/>
            <person name="Castelle C.J."/>
            <person name="Probst A.J."/>
            <person name="Thomas B.C."/>
            <person name="Singh A."/>
            <person name="Wilkins M.J."/>
            <person name="Karaoz U."/>
            <person name="Brodie E.L."/>
            <person name="Williams K.H."/>
            <person name="Hubbard S.S."/>
            <person name="Banfield J.F."/>
        </authorList>
    </citation>
    <scope>NUCLEOTIDE SEQUENCE [LARGE SCALE GENOMIC DNA]</scope>
</reference>
<dbReference type="InterPro" id="IPR021109">
    <property type="entry name" value="Peptidase_aspartic_dom_sf"/>
</dbReference>
<dbReference type="InterPro" id="IPR034122">
    <property type="entry name" value="Retropepsin-like_bacterial"/>
</dbReference>
<dbReference type="AlphaFoldDB" id="A0A1F6UN21"/>
<dbReference type="CDD" id="cd05483">
    <property type="entry name" value="retropepsin_like_bacteria"/>
    <property type="match status" value="1"/>
</dbReference>
<proteinExistence type="predicted"/>
<dbReference type="GO" id="GO:0006508">
    <property type="term" value="P:proteolysis"/>
    <property type="evidence" value="ECO:0007669"/>
    <property type="project" value="UniProtKB-KW"/>
</dbReference>
<dbReference type="GO" id="GO:0004190">
    <property type="term" value="F:aspartic-type endopeptidase activity"/>
    <property type="evidence" value="ECO:0007669"/>
    <property type="project" value="InterPro"/>
</dbReference>
<dbReference type="Proteomes" id="UP000177950">
    <property type="component" value="Unassembled WGS sequence"/>
</dbReference>
<name>A0A1F6UN21_9PROT</name>
<protein>
    <submittedName>
        <fullName evidence="1">Aspartyl protease</fullName>
    </submittedName>
</protein>
<dbReference type="Pfam" id="PF13975">
    <property type="entry name" value="gag-asp_proteas"/>
    <property type="match status" value="1"/>
</dbReference>
<keyword evidence="1" id="KW-0645">Protease</keyword>
<dbReference type="Gene3D" id="2.40.70.10">
    <property type="entry name" value="Acid Proteases"/>
    <property type="match status" value="1"/>
</dbReference>
<sequence length="162" mass="17597">MTYAAWLLALGLLTFGFNNWLDTQRNPNRRVQSAVVDGGLQIVLERNRYGHYNVSGQINGQPVEFLLDTGATLVAIPARLADRLGLVRGAPAQVKTANGAATAYATRLASVRLGDIELREVRAHISPGMDGDEVLLGMSVLKKLEFSQRGNSLTLRQPDAAR</sequence>
<dbReference type="EMBL" id="MFSV01000049">
    <property type="protein sequence ID" value="OGI58779.1"/>
    <property type="molecule type" value="Genomic_DNA"/>
</dbReference>
<dbReference type="InterPro" id="IPR011969">
    <property type="entry name" value="Clan_AA_Asp_peptidase_C"/>
</dbReference>
<organism evidence="1 2">
    <name type="scientific">Candidatus Muproteobacteria bacterium RBG_19FT_COMBO_61_10</name>
    <dbReference type="NCBI Taxonomy" id="1817761"/>
    <lineage>
        <taxon>Bacteria</taxon>
        <taxon>Pseudomonadati</taxon>
        <taxon>Pseudomonadota</taxon>
        <taxon>Candidatus Muproteobacteria</taxon>
    </lineage>
</organism>
<accession>A0A1F6UN21</accession>
<dbReference type="InterPro" id="IPR001969">
    <property type="entry name" value="Aspartic_peptidase_AS"/>
</dbReference>
<comment type="caution">
    <text evidence="1">The sequence shown here is derived from an EMBL/GenBank/DDBJ whole genome shotgun (WGS) entry which is preliminary data.</text>
</comment>
<gene>
    <name evidence="1" type="ORF">A2V58_00255</name>
</gene>
<dbReference type="NCBIfam" id="TIGR02281">
    <property type="entry name" value="clan_AA_DTGA"/>
    <property type="match status" value="1"/>
</dbReference>
<keyword evidence="1" id="KW-0378">Hydrolase</keyword>
<dbReference type="PROSITE" id="PS00141">
    <property type="entry name" value="ASP_PROTEASE"/>
    <property type="match status" value="1"/>
</dbReference>
<evidence type="ECO:0000313" key="2">
    <source>
        <dbReference type="Proteomes" id="UP000177950"/>
    </source>
</evidence>
<dbReference type="SUPFAM" id="SSF50630">
    <property type="entry name" value="Acid proteases"/>
    <property type="match status" value="1"/>
</dbReference>
<evidence type="ECO:0000313" key="1">
    <source>
        <dbReference type="EMBL" id="OGI58779.1"/>
    </source>
</evidence>